<accession>A0ABY7DAP2</accession>
<evidence type="ECO:0000313" key="2">
    <source>
        <dbReference type="Proteomes" id="UP001164743"/>
    </source>
</evidence>
<dbReference type="EMBL" id="CP110435">
    <property type="protein sequence ID" value="WAQ92007.1"/>
    <property type="molecule type" value="Genomic_DNA"/>
</dbReference>
<sequence>MQSHGASAFGQTNLKQSKRLRVNHLQDTRATLIKYVLRLVRCYLALDGPHATSTFEILQRLADSGVQSPPPNGPQRSEYTRNKFLTGLEKRINCARSNELRQEALDIIQLLEQEIVGWGFQFNLACLPGLWACSKAESLARLGKPVEADEVYYWPCARAEQYLNEHVLHRYFPHELL</sequence>
<organism evidence="1 2">
    <name type="scientific">Puccinia triticina</name>
    <dbReference type="NCBI Taxonomy" id="208348"/>
    <lineage>
        <taxon>Eukaryota</taxon>
        <taxon>Fungi</taxon>
        <taxon>Dikarya</taxon>
        <taxon>Basidiomycota</taxon>
        <taxon>Pucciniomycotina</taxon>
        <taxon>Pucciniomycetes</taxon>
        <taxon>Pucciniales</taxon>
        <taxon>Pucciniaceae</taxon>
        <taxon>Puccinia</taxon>
    </lineage>
</organism>
<reference evidence="1" key="1">
    <citation type="submission" date="2022-10" db="EMBL/GenBank/DDBJ databases">
        <title>Puccinia triticina Genome sequencing and assembly.</title>
        <authorList>
            <person name="Li C."/>
        </authorList>
    </citation>
    <scope>NUCLEOTIDE SEQUENCE</scope>
    <source>
        <strain evidence="1">Pt15</strain>
    </source>
</reference>
<evidence type="ECO:0000313" key="1">
    <source>
        <dbReference type="EMBL" id="WAQ92007.1"/>
    </source>
</evidence>
<name>A0ABY7DAP2_9BASI</name>
<protein>
    <submittedName>
        <fullName evidence="1">Uncharacterized protein</fullName>
    </submittedName>
</protein>
<proteinExistence type="predicted"/>
<dbReference type="RefSeq" id="XP_053027562.1">
    <property type="nucleotide sequence ID" value="XM_053163604.1"/>
</dbReference>
<gene>
    <name evidence="1" type="ORF">PtA15_15A401</name>
</gene>
<keyword evidence="2" id="KW-1185">Reference proteome</keyword>
<dbReference type="Proteomes" id="UP001164743">
    <property type="component" value="Chromosome 15A"/>
</dbReference>
<dbReference type="GeneID" id="77804499"/>